<protein>
    <recommendedName>
        <fullName evidence="3">Adhesin</fullName>
    </recommendedName>
</protein>
<organism evidence="1 2">
    <name type="scientific">Oceanisphaera pacifica</name>
    <dbReference type="NCBI Taxonomy" id="2818389"/>
    <lineage>
        <taxon>Bacteria</taxon>
        <taxon>Pseudomonadati</taxon>
        <taxon>Pseudomonadota</taxon>
        <taxon>Gammaproteobacteria</taxon>
        <taxon>Aeromonadales</taxon>
        <taxon>Aeromonadaceae</taxon>
        <taxon>Oceanisphaera</taxon>
    </lineage>
</organism>
<evidence type="ECO:0008006" key="3">
    <source>
        <dbReference type="Google" id="ProtNLM"/>
    </source>
</evidence>
<evidence type="ECO:0000313" key="2">
    <source>
        <dbReference type="Proteomes" id="UP000664882"/>
    </source>
</evidence>
<dbReference type="Proteomes" id="UP000664882">
    <property type="component" value="Unassembled WGS sequence"/>
</dbReference>
<keyword evidence="2" id="KW-1185">Reference proteome</keyword>
<comment type="caution">
    <text evidence="1">The sequence shown here is derived from an EMBL/GenBank/DDBJ whole genome shotgun (WGS) entry which is preliminary data.</text>
</comment>
<sequence>MTKDSAIKVTTSAMHYTTATLLFLSFNVAANNLYPNISHVEPNTLNNVTGIVGVNMAAGDSNIQSNTRSIAIGKGAQAISKSTLSTQQLNNNSNASVSLGKNTLHNAHGIIAINQASGSGNTQLNDITIAFGDNAQAISDISLSANSIPNSSQVNQKNNSNGIKKVELDKNSLNGATGAIQVNQIAGSGNIAVNRVSMPIQ</sequence>
<evidence type="ECO:0000313" key="1">
    <source>
        <dbReference type="EMBL" id="MBO1519222.1"/>
    </source>
</evidence>
<proteinExistence type="predicted"/>
<gene>
    <name evidence="1" type="ORF">J3U76_06185</name>
</gene>
<accession>A0ABS3NFB9</accession>
<name>A0ABS3NFB9_9GAMM</name>
<dbReference type="RefSeq" id="WP_208005059.1">
    <property type="nucleotide sequence ID" value="NZ_JAGDFX010000006.1"/>
</dbReference>
<reference evidence="1 2" key="1">
    <citation type="submission" date="2021-03" db="EMBL/GenBank/DDBJ databases">
        <title>Oceanisphaera sp. nov., isolated from the intestine.</title>
        <authorList>
            <person name="Zhao L.-H."/>
            <person name="Shi L.-F."/>
        </authorList>
    </citation>
    <scope>NUCLEOTIDE SEQUENCE [LARGE SCALE GENOMIC DNA]</scope>
    <source>
        <strain evidence="1 2">DM8</strain>
    </source>
</reference>
<dbReference type="EMBL" id="JAGDFX010000006">
    <property type="protein sequence ID" value="MBO1519222.1"/>
    <property type="molecule type" value="Genomic_DNA"/>
</dbReference>